<dbReference type="EMBL" id="GBXM01066922">
    <property type="protein sequence ID" value="JAH41655.1"/>
    <property type="molecule type" value="Transcribed_RNA"/>
</dbReference>
<evidence type="ECO:0000313" key="1">
    <source>
        <dbReference type="EMBL" id="JAH41655.1"/>
    </source>
</evidence>
<reference evidence="1" key="2">
    <citation type="journal article" date="2015" name="Fish Shellfish Immunol.">
        <title>Early steps in the European eel (Anguilla anguilla)-Vibrio vulnificus interaction in the gills: Role of the RtxA13 toxin.</title>
        <authorList>
            <person name="Callol A."/>
            <person name="Pajuelo D."/>
            <person name="Ebbesson L."/>
            <person name="Teles M."/>
            <person name="MacKenzie S."/>
            <person name="Amaro C."/>
        </authorList>
    </citation>
    <scope>NUCLEOTIDE SEQUENCE</scope>
</reference>
<organism evidence="1">
    <name type="scientific">Anguilla anguilla</name>
    <name type="common">European freshwater eel</name>
    <name type="synonym">Muraena anguilla</name>
    <dbReference type="NCBI Taxonomy" id="7936"/>
    <lineage>
        <taxon>Eukaryota</taxon>
        <taxon>Metazoa</taxon>
        <taxon>Chordata</taxon>
        <taxon>Craniata</taxon>
        <taxon>Vertebrata</taxon>
        <taxon>Euteleostomi</taxon>
        <taxon>Actinopterygii</taxon>
        <taxon>Neopterygii</taxon>
        <taxon>Teleostei</taxon>
        <taxon>Anguilliformes</taxon>
        <taxon>Anguillidae</taxon>
        <taxon>Anguilla</taxon>
    </lineage>
</organism>
<dbReference type="AlphaFoldDB" id="A0A0E9SLU9"/>
<reference evidence="1" key="1">
    <citation type="submission" date="2014-11" db="EMBL/GenBank/DDBJ databases">
        <authorList>
            <person name="Amaro Gonzalez C."/>
        </authorList>
    </citation>
    <scope>NUCLEOTIDE SEQUENCE</scope>
</reference>
<protein>
    <submittedName>
        <fullName evidence="1">Uncharacterized protein</fullName>
    </submittedName>
</protein>
<proteinExistence type="predicted"/>
<accession>A0A0E9SLU9</accession>
<name>A0A0E9SLU9_ANGAN</name>
<sequence length="45" mass="5263">MYFLSLSYCLKTITLVKFVQLLTVVTCNEDKDSKLLFFKCPLRSL</sequence>